<evidence type="ECO:0000256" key="10">
    <source>
        <dbReference type="ARBA" id="ARBA00023114"/>
    </source>
</evidence>
<keyword evidence="5" id="KW-0762">Sugar transport</keyword>
<evidence type="ECO:0000259" key="18">
    <source>
        <dbReference type="Pfam" id="PF22461"/>
    </source>
</evidence>
<dbReference type="PANTHER" id="PTHR33619">
    <property type="entry name" value="POLYSACCHARIDE EXPORT PROTEIN GFCE-RELATED"/>
    <property type="match status" value="1"/>
</dbReference>
<evidence type="ECO:0000256" key="5">
    <source>
        <dbReference type="ARBA" id="ARBA00022597"/>
    </source>
</evidence>
<keyword evidence="10" id="KW-0626">Porin</keyword>
<evidence type="ECO:0000256" key="9">
    <source>
        <dbReference type="ARBA" id="ARBA00023065"/>
    </source>
</evidence>
<feature type="compositionally biased region" description="Polar residues" evidence="15">
    <location>
        <begin position="40"/>
        <end position="57"/>
    </location>
</feature>
<evidence type="ECO:0000256" key="3">
    <source>
        <dbReference type="ARBA" id="ARBA00022448"/>
    </source>
</evidence>
<dbReference type="InterPro" id="IPR049712">
    <property type="entry name" value="Poly_export"/>
</dbReference>
<evidence type="ECO:0000256" key="8">
    <source>
        <dbReference type="ARBA" id="ARBA00023047"/>
    </source>
</evidence>
<evidence type="ECO:0000256" key="2">
    <source>
        <dbReference type="ARBA" id="ARBA00009450"/>
    </source>
</evidence>
<evidence type="ECO:0000256" key="15">
    <source>
        <dbReference type="SAM" id="MobiDB-lite"/>
    </source>
</evidence>
<dbReference type="Pfam" id="PF22461">
    <property type="entry name" value="SLBB_2"/>
    <property type="match status" value="1"/>
</dbReference>
<keyword evidence="12" id="KW-0564">Palmitate</keyword>
<keyword evidence="3" id="KW-0813">Transport</keyword>
<evidence type="ECO:0000313" key="19">
    <source>
        <dbReference type="EMBL" id="OGW95444.1"/>
    </source>
</evidence>
<evidence type="ECO:0000259" key="17">
    <source>
        <dbReference type="Pfam" id="PF02563"/>
    </source>
</evidence>
<accession>A0A1G1KR72</accession>
<dbReference type="PANTHER" id="PTHR33619:SF3">
    <property type="entry name" value="POLYSACCHARIDE EXPORT PROTEIN GFCE-RELATED"/>
    <property type="match status" value="1"/>
</dbReference>
<dbReference type="GO" id="GO:0015288">
    <property type="term" value="F:porin activity"/>
    <property type="evidence" value="ECO:0007669"/>
    <property type="project" value="UniProtKB-KW"/>
</dbReference>
<feature type="region of interest" description="Disordered" evidence="15">
    <location>
        <begin position="32"/>
        <end position="57"/>
    </location>
</feature>
<dbReference type="GO" id="GO:0009279">
    <property type="term" value="C:cell outer membrane"/>
    <property type="evidence" value="ECO:0007669"/>
    <property type="project" value="UniProtKB-SubCell"/>
</dbReference>
<evidence type="ECO:0000256" key="11">
    <source>
        <dbReference type="ARBA" id="ARBA00023136"/>
    </source>
</evidence>
<name>A0A1G1KR72_9BACT</name>
<comment type="similarity">
    <text evidence="2">Belongs to the BexD/CtrA/VexA family.</text>
</comment>
<dbReference type="Gene3D" id="3.30.1950.10">
    <property type="entry name" value="wza like domain"/>
    <property type="match status" value="1"/>
</dbReference>
<feature type="domain" description="SLBB" evidence="18">
    <location>
        <begin position="206"/>
        <end position="292"/>
    </location>
</feature>
<dbReference type="GO" id="GO:0006811">
    <property type="term" value="P:monoatomic ion transport"/>
    <property type="evidence" value="ECO:0007669"/>
    <property type="project" value="UniProtKB-KW"/>
</dbReference>
<keyword evidence="13" id="KW-0998">Cell outer membrane</keyword>
<dbReference type="GO" id="GO:0015159">
    <property type="term" value="F:polysaccharide transmembrane transporter activity"/>
    <property type="evidence" value="ECO:0007669"/>
    <property type="project" value="InterPro"/>
</dbReference>
<dbReference type="InterPro" id="IPR054765">
    <property type="entry name" value="SLBB_dom"/>
</dbReference>
<feature type="chain" id="PRO_5009576489" description="Soluble ligand binding domain-containing protein" evidence="16">
    <location>
        <begin position="23"/>
        <end position="328"/>
    </location>
</feature>
<keyword evidence="9" id="KW-0406">Ion transport</keyword>
<dbReference type="GO" id="GO:0046930">
    <property type="term" value="C:pore complex"/>
    <property type="evidence" value="ECO:0007669"/>
    <property type="project" value="UniProtKB-KW"/>
</dbReference>
<keyword evidence="11" id="KW-0472">Membrane</keyword>
<evidence type="ECO:0000256" key="4">
    <source>
        <dbReference type="ARBA" id="ARBA00022452"/>
    </source>
</evidence>
<dbReference type="Gene3D" id="3.10.560.10">
    <property type="entry name" value="Outer membrane lipoprotein wza domain like"/>
    <property type="match status" value="1"/>
</dbReference>
<evidence type="ECO:0000313" key="20">
    <source>
        <dbReference type="Proteomes" id="UP000178187"/>
    </source>
</evidence>
<dbReference type="AlphaFoldDB" id="A0A1G1KR72"/>
<comment type="subcellular location">
    <subcellularLocation>
        <location evidence="1">Cell outer membrane</location>
        <topology evidence="1">Multi-pass membrane protein</topology>
    </subcellularLocation>
</comment>
<keyword evidence="4" id="KW-1134">Transmembrane beta strand</keyword>
<reference evidence="19 20" key="1">
    <citation type="journal article" date="2016" name="Nat. Commun.">
        <title>Thousands of microbial genomes shed light on interconnected biogeochemical processes in an aquifer system.</title>
        <authorList>
            <person name="Anantharaman K."/>
            <person name="Brown C.T."/>
            <person name="Hug L.A."/>
            <person name="Sharon I."/>
            <person name="Castelle C.J."/>
            <person name="Probst A.J."/>
            <person name="Thomas B.C."/>
            <person name="Singh A."/>
            <person name="Wilkins M.J."/>
            <person name="Karaoz U."/>
            <person name="Brodie E.L."/>
            <person name="Williams K.H."/>
            <person name="Hubbard S.S."/>
            <person name="Banfield J.F."/>
        </authorList>
    </citation>
    <scope>NUCLEOTIDE SEQUENCE [LARGE SCALE GENOMIC DNA]</scope>
</reference>
<evidence type="ECO:0000256" key="13">
    <source>
        <dbReference type="ARBA" id="ARBA00023237"/>
    </source>
</evidence>
<protein>
    <recommendedName>
        <fullName evidence="21">Soluble ligand binding domain-containing protein</fullName>
    </recommendedName>
</protein>
<dbReference type="InterPro" id="IPR003715">
    <property type="entry name" value="Poly_export_N"/>
</dbReference>
<comment type="caution">
    <text evidence="19">The sequence shown here is derived from an EMBL/GenBank/DDBJ whole genome shotgun (WGS) entry which is preliminary data.</text>
</comment>
<sequence length="328" mass="35911">MKFMRVIGLVVLLFLYHVGVHAEDSLMYAGSGSDVDGSGNNRVQRGTTSLTPVNQNTNYGGEYPPYASFMQSPYGQTGSFYQSPYDNAGYGSQMAGQQGPNMNVDPFGASEVSPYSHYSPYIEVIGEGSDYTLGTDDVVTIVVRNQPDFSGRFVVDPEGKVQYNFVGDIPAAGKTKEELKADITKALRKFVRYPEVAVMISEYRSKAVYVFGFVNAPGKYAMKGNKISVKEAIVAAGLPRMDGSLNKVYVIRPSDFTKDGKPAKKQVDLKNLLIKGDSTDNFLLEPGDTIVVNQKYFDKFVNAFSRLVGPVFQAAAVYELGDGFIKKD</sequence>
<gene>
    <name evidence="19" type="ORF">A3G33_10735</name>
</gene>
<dbReference type="Proteomes" id="UP000178187">
    <property type="component" value="Unassembled WGS sequence"/>
</dbReference>
<evidence type="ECO:0000256" key="1">
    <source>
        <dbReference type="ARBA" id="ARBA00004571"/>
    </source>
</evidence>
<keyword evidence="14" id="KW-0449">Lipoprotein</keyword>
<evidence type="ECO:0000256" key="6">
    <source>
        <dbReference type="ARBA" id="ARBA00022692"/>
    </source>
</evidence>
<evidence type="ECO:0000256" key="7">
    <source>
        <dbReference type="ARBA" id="ARBA00022729"/>
    </source>
</evidence>
<keyword evidence="6" id="KW-0812">Transmembrane</keyword>
<keyword evidence="8" id="KW-0625">Polysaccharide transport</keyword>
<keyword evidence="7 16" id="KW-0732">Signal</keyword>
<feature type="signal peptide" evidence="16">
    <location>
        <begin position="1"/>
        <end position="22"/>
    </location>
</feature>
<proteinExistence type="inferred from homology"/>
<dbReference type="EMBL" id="MHFR01000063">
    <property type="protein sequence ID" value="OGW95444.1"/>
    <property type="molecule type" value="Genomic_DNA"/>
</dbReference>
<dbReference type="Pfam" id="PF02563">
    <property type="entry name" value="Poly_export"/>
    <property type="match status" value="1"/>
</dbReference>
<evidence type="ECO:0000256" key="16">
    <source>
        <dbReference type="SAM" id="SignalP"/>
    </source>
</evidence>
<feature type="domain" description="Polysaccharide export protein N-terminal" evidence="17">
    <location>
        <begin position="128"/>
        <end position="200"/>
    </location>
</feature>
<evidence type="ECO:0000256" key="12">
    <source>
        <dbReference type="ARBA" id="ARBA00023139"/>
    </source>
</evidence>
<evidence type="ECO:0000256" key="14">
    <source>
        <dbReference type="ARBA" id="ARBA00023288"/>
    </source>
</evidence>
<evidence type="ECO:0008006" key="21">
    <source>
        <dbReference type="Google" id="ProtNLM"/>
    </source>
</evidence>
<organism evidence="19 20">
    <name type="scientific">Candidatus Danuiimicrobium aquiferis</name>
    <dbReference type="NCBI Taxonomy" id="1801832"/>
    <lineage>
        <taxon>Bacteria</taxon>
        <taxon>Pseudomonadati</taxon>
        <taxon>Candidatus Omnitrophota</taxon>
        <taxon>Candidatus Danuiimicrobium</taxon>
    </lineage>
</organism>